<dbReference type="EMBL" id="VCAU01000067">
    <property type="protein sequence ID" value="KAF9887081.1"/>
    <property type="molecule type" value="Genomic_DNA"/>
</dbReference>
<dbReference type="GO" id="GO:0016874">
    <property type="term" value="F:ligase activity"/>
    <property type="evidence" value="ECO:0007669"/>
    <property type="project" value="UniProtKB-KW"/>
</dbReference>
<evidence type="ECO:0000259" key="2">
    <source>
        <dbReference type="Pfam" id="PF00668"/>
    </source>
</evidence>
<protein>
    <recommendedName>
        <fullName evidence="2">Condensation domain-containing protein</fullName>
    </recommendedName>
</protein>
<dbReference type="Proteomes" id="UP001194746">
    <property type="component" value="Unassembled WGS sequence"/>
</dbReference>
<reference evidence="3" key="2">
    <citation type="submission" date="2020-02" db="EMBL/GenBank/DDBJ databases">
        <authorList>
            <person name="Gilchrist C.L.M."/>
            <person name="Chooi Y.-H."/>
        </authorList>
    </citation>
    <scope>NUCLEOTIDE SEQUENCE</scope>
    <source>
        <strain evidence="3">MST-FP2251</strain>
    </source>
</reference>
<dbReference type="GO" id="GO:0031177">
    <property type="term" value="F:phosphopantetheine binding"/>
    <property type="evidence" value="ECO:0007669"/>
    <property type="project" value="TreeGrafter"/>
</dbReference>
<reference evidence="3" key="1">
    <citation type="journal article" date="2019" name="Beilstein J. Org. Chem.">
        <title>Nanangenines: drimane sesquiterpenoids as the dominant metabolite cohort of a novel Australian fungus, Aspergillus nanangensis.</title>
        <authorList>
            <person name="Lacey H.J."/>
            <person name="Gilchrist C.L.M."/>
            <person name="Crombie A."/>
            <person name="Kalaitzis J.A."/>
            <person name="Vuong D."/>
            <person name="Rutledge P.J."/>
            <person name="Turner P."/>
            <person name="Pitt J.I."/>
            <person name="Lacey E."/>
            <person name="Chooi Y.H."/>
            <person name="Piggott A.M."/>
        </authorList>
    </citation>
    <scope>NUCLEOTIDE SEQUENCE</scope>
    <source>
        <strain evidence="3">MST-FP2251</strain>
    </source>
</reference>
<gene>
    <name evidence="3" type="ORF">FE257_010575</name>
</gene>
<keyword evidence="4" id="KW-1185">Reference proteome</keyword>
<dbReference type="InterPro" id="IPR001242">
    <property type="entry name" value="Condensation_dom"/>
</dbReference>
<dbReference type="SUPFAM" id="SSF52777">
    <property type="entry name" value="CoA-dependent acyltransferases"/>
    <property type="match status" value="1"/>
</dbReference>
<keyword evidence="1" id="KW-0436">Ligase</keyword>
<dbReference type="PANTHER" id="PTHR45527">
    <property type="entry name" value="NONRIBOSOMAL PEPTIDE SYNTHETASE"/>
    <property type="match status" value="1"/>
</dbReference>
<dbReference type="AlphaFoldDB" id="A0AAD4GS01"/>
<dbReference type="Pfam" id="PF00668">
    <property type="entry name" value="Condensation"/>
    <property type="match status" value="1"/>
</dbReference>
<organism evidence="3 4">
    <name type="scientific">Aspergillus nanangensis</name>
    <dbReference type="NCBI Taxonomy" id="2582783"/>
    <lineage>
        <taxon>Eukaryota</taxon>
        <taxon>Fungi</taxon>
        <taxon>Dikarya</taxon>
        <taxon>Ascomycota</taxon>
        <taxon>Pezizomycotina</taxon>
        <taxon>Eurotiomycetes</taxon>
        <taxon>Eurotiomycetidae</taxon>
        <taxon>Eurotiales</taxon>
        <taxon>Aspergillaceae</taxon>
        <taxon>Aspergillus</taxon>
        <taxon>Aspergillus subgen. Circumdati</taxon>
    </lineage>
</organism>
<dbReference type="PANTHER" id="PTHR45527:SF16">
    <property type="entry name" value="NONRIBOSOMAL PEPTIDE SYNTHASE ATNA-RELATED"/>
    <property type="match status" value="1"/>
</dbReference>
<comment type="caution">
    <text evidence="3">The sequence shown here is derived from an EMBL/GenBank/DDBJ whole genome shotgun (WGS) entry which is preliminary data.</text>
</comment>
<accession>A0AAD4GS01</accession>
<name>A0AAD4GS01_ASPNN</name>
<dbReference type="Gene3D" id="3.30.559.30">
    <property type="entry name" value="Nonribosomal peptide synthetase, condensation domain"/>
    <property type="match status" value="1"/>
</dbReference>
<dbReference type="GO" id="GO:0043041">
    <property type="term" value="P:amino acid activation for nonribosomal peptide biosynthetic process"/>
    <property type="evidence" value="ECO:0007669"/>
    <property type="project" value="TreeGrafter"/>
</dbReference>
<evidence type="ECO:0000313" key="4">
    <source>
        <dbReference type="Proteomes" id="UP001194746"/>
    </source>
</evidence>
<dbReference type="GO" id="GO:0044550">
    <property type="term" value="P:secondary metabolite biosynthetic process"/>
    <property type="evidence" value="ECO:0007669"/>
    <property type="project" value="TreeGrafter"/>
</dbReference>
<proteinExistence type="predicted"/>
<evidence type="ECO:0000313" key="3">
    <source>
        <dbReference type="EMBL" id="KAF9887081.1"/>
    </source>
</evidence>
<sequence>MKTTQSEYWRKYLANSTPCLFPPTTTNARKQQQQQQVPINLSQHTSSIRQFCAQNAGFPLNLFQLTWAVVLSRYVASPPPSAPDVVFAYRENSAFDNTLVVEEESIYRLRFPLERSFAGLLRHNNSRPYPRHRAFQTGSVPATMGLAGYKGQRLFNTFLYLEPLMDGKVDRGDDDVADVTGPGFAPQTYSVQTDIARQYDLVVKIAVGDAQTSGSIVFSEGFLSDEAAWQLAETFREVLEAILADVDASTRNEPDLFHHRSQVGPWGRTPPSRHQDWCVHQVIAGRCAEKPAALAIV</sequence>
<feature type="domain" description="Condensation" evidence="2">
    <location>
        <begin position="4"/>
        <end position="252"/>
    </location>
</feature>
<evidence type="ECO:0000256" key="1">
    <source>
        <dbReference type="ARBA" id="ARBA00022598"/>
    </source>
</evidence>
<dbReference type="GO" id="GO:0005737">
    <property type="term" value="C:cytoplasm"/>
    <property type="evidence" value="ECO:0007669"/>
    <property type="project" value="TreeGrafter"/>
</dbReference>